<dbReference type="AlphaFoldDB" id="A0A7S0CI12"/>
<sequence length="127" mass="14789">MVAVAPNNIHLQESPYVAKEISTKQLKRLEGQKARETKKMAKRQAKAIQKERNAIKKELKQDERERNAEQEQIMNQGLSGKEMEEQKRQREEDALFQEFIKEEPKTIVDHTKKSFYDSNRLGGSSMA</sequence>
<evidence type="ECO:0000256" key="1">
    <source>
        <dbReference type="SAM" id="MobiDB-lite"/>
    </source>
</evidence>
<protein>
    <submittedName>
        <fullName evidence="2">Uncharacterized protein</fullName>
    </submittedName>
</protein>
<evidence type="ECO:0000313" key="2">
    <source>
        <dbReference type="EMBL" id="CAD8422717.1"/>
    </source>
</evidence>
<feature type="compositionally biased region" description="Basic and acidic residues" evidence="1">
    <location>
        <begin position="81"/>
        <end position="91"/>
    </location>
</feature>
<feature type="region of interest" description="Disordered" evidence="1">
    <location>
        <begin position="31"/>
        <end position="91"/>
    </location>
</feature>
<gene>
    <name evidence="2" type="ORF">PINE0816_LOCUS18874</name>
</gene>
<proteinExistence type="predicted"/>
<name>A0A7S0CI12_9STRA</name>
<reference evidence="2" key="1">
    <citation type="submission" date="2021-01" db="EMBL/GenBank/DDBJ databases">
        <authorList>
            <person name="Corre E."/>
            <person name="Pelletier E."/>
            <person name="Niang G."/>
            <person name="Scheremetjew M."/>
            <person name="Finn R."/>
            <person name="Kale V."/>
            <person name="Holt S."/>
            <person name="Cochrane G."/>
            <person name="Meng A."/>
            <person name="Brown T."/>
            <person name="Cohen L."/>
        </authorList>
    </citation>
    <scope>NUCLEOTIDE SEQUENCE</scope>
    <source>
        <strain evidence="2">CCAP1064/1</strain>
    </source>
</reference>
<organism evidence="2">
    <name type="scientific">Proboscia inermis</name>
    <dbReference type="NCBI Taxonomy" id="420281"/>
    <lineage>
        <taxon>Eukaryota</taxon>
        <taxon>Sar</taxon>
        <taxon>Stramenopiles</taxon>
        <taxon>Ochrophyta</taxon>
        <taxon>Bacillariophyta</taxon>
        <taxon>Coscinodiscophyceae</taxon>
        <taxon>Rhizosoleniophycidae</taxon>
        <taxon>Rhizosoleniales</taxon>
        <taxon>Rhizosoleniaceae</taxon>
        <taxon>Proboscia</taxon>
    </lineage>
</organism>
<feature type="compositionally biased region" description="Basic and acidic residues" evidence="1">
    <location>
        <begin position="48"/>
        <end position="69"/>
    </location>
</feature>
<dbReference type="EMBL" id="HBEL01040557">
    <property type="protein sequence ID" value="CAD8422717.1"/>
    <property type="molecule type" value="Transcribed_RNA"/>
</dbReference>
<accession>A0A7S0CI12</accession>